<dbReference type="Gene3D" id="1.10.10.10">
    <property type="entry name" value="Winged helix-like DNA-binding domain superfamily/Winged helix DNA-binding domain"/>
    <property type="match status" value="1"/>
</dbReference>
<evidence type="ECO:0000259" key="6">
    <source>
        <dbReference type="Pfam" id="PF08281"/>
    </source>
</evidence>
<reference evidence="7 8" key="1">
    <citation type="submission" date="2019-07" db="EMBL/GenBank/DDBJ databases">
        <title>Seonamhaeicola sp. W255 draft genome.</title>
        <authorList>
            <person name="Zhang X.-Y."/>
            <person name="Zhang R."/>
            <person name="Zhong Y.-L."/>
            <person name="Du Z.-J."/>
        </authorList>
    </citation>
    <scope>NUCLEOTIDE SEQUENCE [LARGE SCALE GENOMIC DNA]</scope>
    <source>
        <strain evidence="7 8">W255</strain>
    </source>
</reference>
<dbReference type="AlphaFoldDB" id="A0A562YD25"/>
<dbReference type="GO" id="GO:0006352">
    <property type="term" value="P:DNA-templated transcription initiation"/>
    <property type="evidence" value="ECO:0007669"/>
    <property type="project" value="InterPro"/>
</dbReference>
<dbReference type="OrthoDB" id="9780326at2"/>
<dbReference type="InterPro" id="IPR013324">
    <property type="entry name" value="RNA_pol_sigma_r3/r4-like"/>
</dbReference>
<gene>
    <name evidence="7" type="ORF">E1J38_011300</name>
</gene>
<dbReference type="GO" id="GO:0016987">
    <property type="term" value="F:sigma factor activity"/>
    <property type="evidence" value="ECO:0007669"/>
    <property type="project" value="UniProtKB-KW"/>
</dbReference>
<dbReference type="InterPro" id="IPR036388">
    <property type="entry name" value="WH-like_DNA-bd_sf"/>
</dbReference>
<dbReference type="GO" id="GO:0003677">
    <property type="term" value="F:DNA binding"/>
    <property type="evidence" value="ECO:0007669"/>
    <property type="project" value="InterPro"/>
</dbReference>
<dbReference type="CDD" id="cd06171">
    <property type="entry name" value="Sigma70_r4"/>
    <property type="match status" value="1"/>
</dbReference>
<dbReference type="InterPro" id="IPR013249">
    <property type="entry name" value="RNA_pol_sigma70_r4_t2"/>
</dbReference>
<evidence type="ECO:0000256" key="2">
    <source>
        <dbReference type="ARBA" id="ARBA00023015"/>
    </source>
</evidence>
<evidence type="ECO:0000256" key="1">
    <source>
        <dbReference type="ARBA" id="ARBA00010641"/>
    </source>
</evidence>
<keyword evidence="8" id="KW-1185">Reference proteome</keyword>
<protein>
    <submittedName>
        <fullName evidence="7">RNA polymerase sigma factor</fullName>
    </submittedName>
</protein>
<accession>A0A562YD25</accession>
<dbReference type="PANTHER" id="PTHR43133">
    <property type="entry name" value="RNA POLYMERASE ECF-TYPE SIGMA FACTO"/>
    <property type="match status" value="1"/>
</dbReference>
<proteinExistence type="inferred from homology"/>
<dbReference type="PANTHER" id="PTHR43133:SF51">
    <property type="entry name" value="RNA POLYMERASE SIGMA FACTOR"/>
    <property type="match status" value="1"/>
</dbReference>
<feature type="domain" description="RNA polymerase sigma-70 region 2" evidence="5">
    <location>
        <begin position="24"/>
        <end position="89"/>
    </location>
</feature>
<comment type="similarity">
    <text evidence="1">Belongs to the sigma-70 factor family. ECF subfamily.</text>
</comment>
<organism evidence="7 8">
    <name type="scientific">Seonamhaeicola sediminis</name>
    <dbReference type="NCBI Taxonomy" id="2528206"/>
    <lineage>
        <taxon>Bacteria</taxon>
        <taxon>Pseudomonadati</taxon>
        <taxon>Bacteroidota</taxon>
        <taxon>Flavobacteriia</taxon>
        <taxon>Flavobacteriales</taxon>
        <taxon>Flavobacteriaceae</taxon>
    </lineage>
</organism>
<evidence type="ECO:0000256" key="3">
    <source>
        <dbReference type="ARBA" id="ARBA00023082"/>
    </source>
</evidence>
<evidence type="ECO:0000313" key="7">
    <source>
        <dbReference type="EMBL" id="TWO31959.1"/>
    </source>
</evidence>
<evidence type="ECO:0000256" key="4">
    <source>
        <dbReference type="ARBA" id="ARBA00023163"/>
    </source>
</evidence>
<dbReference type="Gene3D" id="1.10.1740.10">
    <property type="match status" value="1"/>
</dbReference>
<dbReference type="EMBL" id="SMZJ02000006">
    <property type="protein sequence ID" value="TWO31959.1"/>
    <property type="molecule type" value="Genomic_DNA"/>
</dbReference>
<dbReference type="RefSeq" id="WP_133356872.1">
    <property type="nucleotide sequence ID" value="NZ_SMZJ02000006.1"/>
</dbReference>
<keyword evidence="2" id="KW-0805">Transcription regulation</keyword>
<dbReference type="InterPro" id="IPR014284">
    <property type="entry name" value="RNA_pol_sigma-70_dom"/>
</dbReference>
<dbReference type="InterPro" id="IPR007627">
    <property type="entry name" value="RNA_pol_sigma70_r2"/>
</dbReference>
<keyword evidence="3" id="KW-0731">Sigma factor</keyword>
<keyword evidence="4" id="KW-0804">Transcription</keyword>
<name>A0A562YD25_9FLAO</name>
<dbReference type="InterPro" id="IPR013325">
    <property type="entry name" value="RNA_pol_sigma_r2"/>
</dbReference>
<dbReference type="Pfam" id="PF04542">
    <property type="entry name" value="Sigma70_r2"/>
    <property type="match status" value="1"/>
</dbReference>
<feature type="domain" description="RNA polymerase sigma factor 70 region 4 type 2" evidence="6">
    <location>
        <begin position="121"/>
        <end position="173"/>
    </location>
</feature>
<evidence type="ECO:0000259" key="5">
    <source>
        <dbReference type="Pfam" id="PF04542"/>
    </source>
</evidence>
<dbReference type="SUPFAM" id="SSF88659">
    <property type="entry name" value="Sigma3 and sigma4 domains of RNA polymerase sigma factors"/>
    <property type="match status" value="1"/>
</dbReference>
<dbReference type="Proteomes" id="UP000295814">
    <property type="component" value="Unassembled WGS sequence"/>
</dbReference>
<comment type="caution">
    <text evidence="7">The sequence shown here is derived from an EMBL/GenBank/DDBJ whole genome shotgun (WGS) entry which is preliminary data.</text>
</comment>
<evidence type="ECO:0000313" key="8">
    <source>
        <dbReference type="Proteomes" id="UP000295814"/>
    </source>
</evidence>
<dbReference type="NCBIfam" id="TIGR02937">
    <property type="entry name" value="sigma70-ECF"/>
    <property type="match status" value="1"/>
</dbReference>
<dbReference type="Pfam" id="PF08281">
    <property type="entry name" value="Sigma70_r4_2"/>
    <property type="match status" value="1"/>
</dbReference>
<dbReference type="InterPro" id="IPR039425">
    <property type="entry name" value="RNA_pol_sigma-70-like"/>
</dbReference>
<dbReference type="SUPFAM" id="SSF88946">
    <property type="entry name" value="Sigma2 domain of RNA polymerase sigma factors"/>
    <property type="match status" value="1"/>
</dbReference>
<sequence length="180" mass="21237">MLNEEELLQQLKSKTHKEQAFRTLITLYKERLYWHIRNIVKSHDDTDDVLQNTFIKVFKNINNFKGNSKLYSWMYRIATNESITFINKNVKRLQISSEDVQKLAISNLTSDVYFEGDEIQLKLQQAIASLPNKQQLVFNMKYFQDLKYKEMADILETSEGALKASYHIAVKKIESYLTQD</sequence>